<dbReference type="InterPro" id="IPR037185">
    <property type="entry name" value="EmrE-like"/>
</dbReference>
<dbReference type="EMBL" id="CP016199">
    <property type="protein sequence ID" value="ASS37579.1"/>
    <property type="molecule type" value="Genomic_DNA"/>
</dbReference>
<accession>A0A223ARM8</accession>
<evidence type="ECO:0000256" key="1">
    <source>
        <dbReference type="SAM" id="Phobius"/>
    </source>
</evidence>
<sequence length="68" mass="7626">MFVLGLTEYLSPTLALMLGIFLYKEPVDKVLIMAFGLIWIGLIFFSYGEFKSSKDAKSSEDIQNVKAS</sequence>
<protein>
    <recommendedName>
        <fullName evidence="4">EamA domain-containing protein</fullName>
    </recommendedName>
</protein>
<organism evidence="2 3">
    <name type="scientific">Mogibacterium pumilum</name>
    <dbReference type="NCBI Taxonomy" id="86332"/>
    <lineage>
        <taxon>Bacteria</taxon>
        <taxon>Bacillati</taxon>
        <taxon>Bacillota</taxon>
        <taxon>Clostridia</taxon>
        <taxon>Peptostreptococcales</taxon>
        <taxon>Anaerovoracaceae</taxon>
        <taxon>Mogibacterium</taxon>
    </lineage>
</organism>
<dbReference type="SUPFAM" id="SSF103481">
    <property type="entry name" value="Multidrug resistance efflux transporter EmrE"/>
    <property type="match status" value="1"/>
</dbReference>
<proteinExistence type="predicted"/>
<gene>
    <name evidence="2" type="ORF">AXF17_03310</name>
</gene>
<keyword evidence="1" id="KW-0812">Transmembrane</keyword>
<feature type="transmembrane region" description="Helical" evidence="1">
    <location>
        <begin position="6"/>
        <end position="23"/>
    </location>
</feature>
<dbReference type="AlphaFoldDB" id="A0A223ARM8"/>
<evidence type="ECO:0000313" key="2">
    <source>
        <dbReference type="EMBL" id="ASS37579.1"/>
    </source>
</evidence>
<dbReference type="Proteomes" id="UP000214689">
    <property type="component" value="Chromosome"/>
</dbReference>
<keyword evidence="3" id="KW-1185">Reference proteome</keyword>
<evidence type="ECO:0000313" key="3">
    <source>
        <dbReference type="Proteomes" id="UP000214689"/>
    </source>
</evidence>
<evidence type="ECO:0008006" key="4">
    <source>
        <dbReference type="Google" id="ProtNLM"/>
    </source>
</evidence>
<keyword evidence="1" id="KW-1133">Transmembrane helix</keyword>
<feature type="transmembrane region" description="Helical" evidence="1">
    <location>
        <begin position="30"/>
        <end position="48"/>
    </location>
</feature>
<keyword evidence="1" id="KW-0472">Membrane</keyword>
<reference evidence="3" key="1">
    <citation type="submission" date="2016-05" db="EMBL/GenBank/DDBJ databases">
        <authorList>
            <person name="Holder M.E."/>
            <person name="Ajami N.J."/>
            <person name="Petrosino J.F."/>
        </authorList>
    </citation>
    <scope>NUCLEOTIDE SEQUENCE [LARGE SCALE GENOMIC DNA]</scope>
    <source>
        <strain evidence="3">ATCC 700696</strain>
    </source>
</reference>
<name>A0A223ARM8_9FIRM</name>